<gene>
    <name evidence="2" type="ORF">C5Y83_13745</name>
</gene>
<dbReference type="PANTHER" id="PTHR33336:SF3">
    <property type="entry name" value="ABM DOMAIN-CONTAINING PROTEIN"/>
    <property type="match status" value="1"/>
</dbReference>
<dbReference type="GO" id="GO:0004497">
    <property type="term" value="F:monooxygenase activity"/>
    <property type="evidence" value="ECO:0007669"/>
    <property type="project" value="UniProtKB-KW"/>
</dbReference>
<dbReference type="Proteomes" id="UP000238322">
    <property type="component" value="Unassembled WGS sequence"/>
</dbReference>
<accession>A0A2S8FQW1</accession>
<keyword evidence="2" id="KW-0503">Monooxygenase</keyword>
<dbReference type="PANTHER" id="PTHR33336">
    <property type="entry name" value="QUINOL MONOOXYGENASE YGIN-RELATED"/>
    <property type="match status" value="1"/>
</dbReference>
<dbReference type="InterPro" id="IPR011008">
    <property type="entry name" value="Dimeric_a/b-barrel"/>
</dbReference>
<evidence type="ECO:0000313" key="2">
    <source>
        <dbReference type="EMBL" id="PQO34571.1"/>
    </source>
</evidence>
<dbReference type="InterPro" id="IPR050744">
    <property type="entry name" value="AI-2_Isomerase_LsrG"/>
</dbReference>
<dbReference type="Gene3D" id="3.30.70.100">
    <property type="match status" value="1"/>
</dbReference>
<protein>
    <submittedName>
        <fullName evidence="2">Antibiotic biosynthesis monooxygenase</fullName>
    </submittedName>
</protein>
<dbReference type="RefSeq" id="WP_105330302.1">
    <property type="nucleotide sequence ID" value="NZ_PUHY01000010.1"/>
</dbReference>
<dbReference type="OrthoDB" id="287932at2"/>
<reference evidence="2 3" key="1">
    <citation type="submission" date="2018-02" db="EMBL/GenBank/DDBJ databases">
        <title>Comparative genomes isolates from brazilian mangrove.</title>
        <authorList>
            <person name="Araujo J.E."/>
            <person name="Taketani R.G."/>
            <person name="Silva M.C.P."/>
            <person name="Loureco M.V."/>
            <person name="Andreote F.D."/>
        </authorList>
    </citation>
    <scope>NUCLEOTIDE SEQUENCE [LARGE SCALE GENOMIC DNA]</scope>
    <source>
        <strain evidence="2 3">Hex-1 MGV</strain>
    </source>
</reference>
<dbReference type="EMBL" id="PUHY01000010">
    <property type="protein sequence ID" value="PQO34571.1"/>
    <property type="molecule type" value="Genomic_DNA"/>
</dbReference>
<dbReference type="SUPFAM" id="SSF54909">
    <property type="entry name" value="Dimeric alpha+beta barrel"/>
    <property type="match status" value="1"/>
</dbReference>
<dbReference type="GO" id="GO:0005829">
    <property type="term" value="C:cytosol"/>
    <property type="evidence" value="ECO:0007669"/>
    <property type="project" value="TreeGrafter"/>
</dbReference>
<dbReference type="AlphaFoldDB" id="A0A2S8FQW1"/>
<dbReference type="PROSITE" id="PS51725">
    <property type="entry name" value="ABM"/>
    <property type="match status" value="1"/>
</dbReference>
<keyword evidence="2" id="KW-0560">Oxidoreductase</keyword>
<comment type="caution">
    <text evidence="2">The sequence shown here is derived from an EMBL/GenBank/DDBJ whole genome shotgun (WGS) entry which is preliminary data.</text>
</comment>
<proteinExistence type="predicted"/>
<sequence length="102" mass="11310">MIHVIATIEVAEGTRDKFLEHFHNLVPLVLEEDGCISYGPAIDVDAKLDVQIGPRDNVVTVVEAWESVEALHAHLAAPHMDDYREKVKDIVTDTKIQVLSPA</sequence>
<dbReference type="InterPro" id="IPR007138">
    <property type="entry name" value="ABM_dom"/>
</dbReference>
<name>A0A2S8FQW1_9BACT</name>
<organism evidence="2 3">
    <name type="scientific">Blastopirellula marina</name>
    <dbReference type="NCBI Taxonomy" id="124"/>
    <lineage>
        <taxon>Bacteria</taxon>
        <taxon>Pseudomonadati</taxon>
        <taxon>Planctomycetota</taxon>
        <taxon>Planctomycetia</taxon>
        <taxon>Pirellulales</taxon>
        <taxon>Pirellulaceae</taxon>
        <taxon>Blastopirellula</taxon>
    </lineage>
</organism>
<evidence type="ECO:0000259" key="1">
    <source>
        <dbReference type="PROSITE" id="PS51725"/>
    </source>
</evidence>
<feature type="domain" description="ABM" evidence="1">
    <location>
        <begin position="2"/>
        <end position="99"/>
    </location>
</feature>
<evidence type="ECO:0000313" key="3">
    <source>
        <dbReference type="Proteomes" id="UP000238322"/>
    </source>
</evidence>
<dbReference type="Pfam" id="PF03992">
    <property type="entry name" value="ABM"/>
    <property type="match status" value="1"/>
</dbReference>